<evidence type="ECO:0000256" key="3">
    <source>
        <dbReference type="ARBA" id="ARBA00022833"/>
    </source>
</evidence>
<feature type="domain" description="BED-type" evidence="6">
    <location>
        <begin position="36"/>
        <end position="92"/>
    </location>
</feature>
<dbReference type="SUPFAM" id="SSF57667">
    <property type="entry name" value="beta-beta-alpha zinc fingers"/>
    <property type="match status" value="1"/>
</dbReference>
<sequence length="125" mass="13556">MADASASASIFVSTGASPDAATATVVGTGESMAVNGQRSGVWEHYSVVMDMQMGDGGVMEARWAKCQRCNYKARCEPVRGTTGLWNHLKNYHHYDTQLRQFRAPEIGEGSNANDDINEVLDANDV</sequence>
<keyword evidence="2 4" id="KW-0863">Zinc-finger</keyword>
<evidence type="ECO:0000313" key="7">
    <source>
        <dbReference type="EMBL" id="TVU11257.1"/>
    </source>
</evidence>
<dbReference type="PROSITE" id="PS50808">
    <property type="entry name" value="ZF_BED"/>
    <property type="match status" value="1"/>
</dbReference>
<dbReference type="AlphaFoldDB" id="A0A5J9TJ88"/>
<evidence type="ECO:0000256" key="4">
    <source>
        <dbReference type="PROSITE-ProRule" id="PRU00027"/>
    </source>
</evidence>
<dbReference type="InterPro" id="IPR036236">
    <property type="entry name" value="Znf_C2H2_sf"/>
</dbReference>
<evidence type="ECO:0000256" key="5">
    <source>
        <dbReference type="SAM" id="MobiDB-lite"/>
    </source>
</evidence>
<dbReference type="Gramene" id="TVU11257">
    <property type="protein sequence ID" value="TVU11257"/>
    <property type="gene ID" value="EJB05_44830"/>
</dbReference>
<feature type="region of interest" description="Disordered" evidence="5">
    <location>
        <begin position="106"/>
        <end position="125"/>
    </location>
</feature>
<feature type="non-terminal residue" evidence="7">
    <location>
        <position position="1"/>
    </location>
</feature>
<evidence type="ECO:0000259" key="6">
    <source>
        <dbReference type="PROSITE" id="PS50808"/>
    </source>
</evidence>
<proteinExistence type="predicted"/>
<comment type="caution">
    <text evidence="7">The sequence shown here is derived from an EMBL/GenBank/DDBJ whole genome shotgun (WGS) entry which is preliminary data.</text>
</comment>
<name>A0A5J9TJ88_9POAL</name>
<dbReference type="EMBL" id="RWGY01000039">
    <property type="protein sequence ID" value="TVU11257.1"/>
    <property type="molecule type" value="Genomic_DNA"/>
</dbReference>
<evidence type="ECO:0000313" key="8">
    <source>
        <dbReference type="Proteomes" id="UP000324897"/>
    </source>
</evidence>
<dbReference type="GO" id="GO:0008270">
    <property type="term" value="F:zinc ion binding"/>
    <property type="evidence" value="ECO:0007669"/>
    <property type="project" value="UniProtKB-KW"/>
</dbReference>
<dbReference type="InterPro" id="IPR003656">
    <property type="entry name" value="Znf_BED"/>
</dbReference>
<keyword evidence="3" id="KW-0862">Zinc</keyword>
<accession>A0A5J9TJ88</accession>
<reference evidence="7 8" key="1">
    <citation type="journal article" date="2019" name="Sci. Rep.">
        <title>A high-quality genome of Eragrostis curvula grass provides insights into Poaceae evolution and supports new strategies to enhance forage quality.</title>
        <authorList>
            <person name="Carballo J."/>
            <person name="Santos B.A.C.M."/>
            <person name="Zappacosta D."/>
            <person name="Garbus I."/>
            <person name="Selva J.P."/>
            <person name="Gallo C.A."/>
            <person name="Diaz A."/>
            <person name="Albertini E."/>
            <person name="Caccamo M."/>
            <person name="Echenique V."/>
        </authorList>
    </citation>
    <scope>NUCLEOTIDE SEQUENCE [LARGE SCALE GENOMIC DNA]</scope>
    <source>
        <strain evidence="8">cv. Victoria</strain>
        <tissue evidence="7">Leaf</tissue>
    </source>
</reference>
<keyword evidence="1" id="KW-0479">Metal-binding</keyword>
<organism evidence="7 8">
    <name type="scientific">Eragrostis curvula</name>
    <name type="common">weeping love grass</name>
    <dbReference type="NCBI Taxonomy" id="38414"/>
    <lineage>
        <taxon>Eukaryota</taxon>
        <taxon>Viridiplantae</taxon>
        <taxon>Streptophyta</taxon>
        <taxon>Embryophyta</taxon>
        <taxon>Tracheophyta</taxon>
        <taxon>Spermatophyta</taxon>
        <taxon>Magnoliopsida</taxon>
        <taxon>Liliopsida</taxon>
        <taxon>Poales</taxon>
        <taxon>Poaceae</taxon>
        <taxon>PACMAD clade</taxon>
        <taxon>Chloridoideae</taxon>
        <taxon>Eragrostideae</taxon>
        <taxon>Eragrostidinae</taxon>
        <taxon>Eragrostis</taxon>
    </lineage>
</organism>
<evidence type="ECO:0000256" key="1">
    <source>
        <dbReference type="ARBA" id="ARBA00022723"/>
    </source>
</evidence>
<gene>
    <name evidence="7" type="ORF">EJB05_44830</name>
</gene>
<keyword evidence="8" id="KW-1185">Reference proteome</keyword>
<feature type="compositionally biased region" description="Acidic residues" evidence="5">
    <location>
        <begin position="115"/>
        <end position="125"/>
    </location>
</feature>
<dbReference type="Proteomes" id="UP000324897">
    <property type="component" value="Chromosome 3"/>
</dbReference>
<protein>
    <recommendedName>
        <fullName evidence="6">BED-type domain-containing protein</fullName>
    </recommendedName>
</protein>
<evidence type="ECO:0000256" key="2">
    <source>
        <dbReference type="ARBA" id="ARBA00022771"/>
    </source>
</evidence>
<dbReference type="SMART" id="SM00614">
    <property type="entry name" value="ZnF_BED"/>
    <property type="match status" value="1"/>
</dbReference>
<dbReference type="GO" id="GO:0003677">
    <property type="term" value="F:DNA binding"/>
    <property type="evidence" value="ECO:0007669"/>
    <property type="project" value="InterPro"/>
</dbReference>